<protein>
    <recommendedName>
        <fullName evidence="2">Helix-turn-helix type 11 domain-containing protein</fullName>
    </recommendedName>
</protein>
<dbReference type="InterPro" id="IPR013196">
    <property type="entry name" value="HTH_11"/>
</dbReference>
<evidence type="ECO:0000313" key="4">
    <source>
        <dbReference type="Proteomes" id="UP000076809"/>
    </source>
</evidence>
<feature type="domain" description="Helix-turn-helix type 11" evidence="2">
    <location>
        <begin position="21"/>
        <end position="60"/>
    </location>
</feature>
<dbReference type="Gene3D" id="1.10.10.10">
    <property type="entry name" value="Winged helix-like DNA-binding domain superfamily/Winged helix DNA-binding domain"/>
    <property type="match status" value="1"/>
</dbReference>
<accession>A0AAC9B706</accession>
<dbReference type="InterPro" id="IPR036388">
    <property type="entry name" value="WH-like_DNA-bd_sf"/>
</dbReference>
<dbReference type="AlphaFoldDB" id="A0AAC9B706"/>
<feature type="compositionally biased region" description="Basic and acidic residues" evidence="1">
    <location>
        <begin position="80"/>
        <end position="92"/>
    </location>
</feature>
<organism evidence="3 4">
    <name type="scientific">Aeromonas veronii</name>
    <dbReference type="NCBI Taxonomy" id="654"/>
    <lineage>
        <taxon>Bacteria</taxon>
        <taxon>Pseudomonadati</taxon>
        <taxon>Pseudomonadota</taxon>
        <taxon>Gammaproteobacteria</taxon>
        <taxon>Aeromonadales</taxon>
        <taxon>Aeromonadaceae</taxon>
        <taxon>Aeromonas</taxon>
    </lineage>
</organism>
<sequence>MSPSPLRATEGKARQTDASASIAAILEKHKEGMSGRAIAKLFNMTQDTVAKTIAKLTENGDSPKSVTPEYSTSTVPMASTEDRSETREDARS</sequence>
<reference evidence="3 4" key="1">
    <citation type="journal article" date="2016" name="J. Clin. Microbiol.">
        <title>Detection and Whole-Genome Sequencing of Carbapenemase-Producing Aeromonas hydrophila Isolates from Routine Perirectal Surveillance Culture.</title>
        <authorList>
            <person name="Hughes H.Y."/>
            <person name="Conlan S.P."/>
            <person name="Lau A.F."/>
            <person name="Dekker J.P."/>
            <person name="Michelin A.V."/>
            <person name="Youn J.H."/>
            <person name="Henderson D.K."/>
            <person name="Frank K.M."/>
            <person name="Segre J.A."/>
            <person name="Palmore T.N."/>
        </authorList>
    </citation>
    <scope>NUCLEOTIDE SEQUENCE [LARGE SCALE GENOMIC DNA]</scope>
    <source>
        <strain evidence="3 4">AVNIH1</strain>
    </source>
</reference>
<dbReference type="Pfam" id="PF08279">
    <property type="entry name" value="HTH_11"/>
    <property type="match status" value="1"/>
</dbReference>
<evidence type="ECO:0000313" key="3">
    <source>
        <dbReference type="EMBL" id="ANB52505.1"/>
    </source>
</evidence>
<dbReference type="Proteomes" id="UP000076809">
    <property type="component" value="Chromosome"/>
</dbReference>
<gene>
    <name evidence="3" type="ORF">WM43_07420</name>
</gene>
<dbReference type="EMBL" id="CP014774">
    <property type="protein sequence ID" value="ANB52505.1"/>
    <property type="molecule type" value="Genomic_DNA"/>
</dbReference>
<name>A0AAC9B706_AERVE</name>
<feature type="compositionally biased region" description="Polar residues" evidence="1">
    <location>
        <begin position="59"/>
        <end position="77"/>
    </location>
</feature>
<evidence type="ECO:0000256" key="1">
    <source>
        <dbReference type="SAM" id="MobiDB-lite"/>
    </source>
</evidence>
<feature type="region of interest" description="Disordered" evidence="1">
    <location>
        <begin position="56"/>
        <end position="92"/>
    </location>
</feature>
<proteinExistence type="predicted"/>
<evidence type="ECO:0000259" key="2">
    <source>
        <dbReference type="Pfam" id="PF08279"/>
    </source>
</evidence>